<dbReference type="PANTHER" id="PTHR43547:SF2">
    <property type="entry name" value="HYBRID SIGNAL TRANSDUCTION HISTIDINE KINASE C"/>
    <property type="match status" value="1"/>
</dbReference>
<dbReference type="EMBL" id="JAMBEP010000001">
    <property type="protein sequence ID" value="MCL1634147.1"/>
    <property type="molecule type" value="Genomic_DNA"/>
</dbReference>
<accession>A0ABT0MGZ8</accession>
<dbReference type="SUPFAM" id="SSF55874">
    <property type="entry name" value="ATPase domain of HSP90 chaperone/DNA topoisomerase II/histidine kinase"/>
    <property type="match status" value="1"/>
</dbReference>
<comment type="catalytic activity">
    <reaction evidence="1">
        <text>ATP + protein L-histidine = ADP + protein N-phospho-L-histidine.</text>
        <dbReference type="EC" id="2.7.13.3"/>
    </reaction>
</comment>
<organism evidence="5 6">
    <name type="scientific">Luteimonas galliterrae</name>
    <dbReference type="NCBI Taxonomy" id="2940486"/>
    <lineage>
        <taxon>Bacteria</taxon>
        <taxon>Pseudomonadati</taxon>
        <taxon>Pseudomonadota</taxon>
        <taxon>Gammaproteobacteria</taxon>
        <taxon>Lysobacterales</taxon>
        <taxon>Lysobacteraceae</taxon>
        <taxon>Luteimonas</taxon>
    </lineage>
</organism>
<evidence type="ECO:0000313" key="6">
    <source>
        <dbReference type="Proteomes" id="UP001431217"/>
    </source>
</evidence>
<dbReference type="InterPro" id="IPR003594">
    <property type="entry name" value="HATPase_dom"/>
</dbReference>
<dbReference type="SMART" id="SM00387">
    <property type="entry name" value="HATPase_c"/>
    <property type="match status" value="1"/>
</dbReference>
<reference evidence="5 6" key="1">
    <citation type="submission" date="2022-05" db="EMBL/GenBank/DDBJ databases">
        <title>Luteimonas sp. SX5, whole genome shotgun sequencing project.</title>
        <authorList>
            <person name="Zhao G."/>
            <person name="Shen L."/>
        </authorList>
    </citation>
    <scope>NUCLEOTIDE SEQUENCE [LARGE SCALE GENOMIC DNA]</scope>
    <source>
        <strain evidence="5 6">SX5</strain>
    </source>
</reference>
<dbReference type="GO" id="GO:0016301">
    <property type="term" value="F:kinase activity"/>
    <property type="evidence" value="ECO:0007669"/>
    <property type="project" value="UniProtKB-KW"/>
</dbReference>
<evidence type="ECO:0000256" key="1">
    <source>
        <dbReference type="ARBA" id="ARBA00000085"/>
    </source>
</evidence>
<evidence type="ECO:0000256" key="2">
    <source>
        <dbReference type="ARBA" id="ARBA00012438"/>
    </source>
</evidence>
<sequence>MMHHFLTENRSELIARCRAKVAQRAPPGVPEKELEHGITVFLEQLIKTLQVEQTSQPMLSRKVSGPTGGGKPALSEIGESAAQHGKELLLHGFTVEEVVHDYGDLCQSITDLAFEQGAVIEIDEFRTLNRCLDNAIANAVTEFGYQHDFVVADRQADALNERLGFFAHELRNLLCTATLALSVIKQGNVGLTGATGAVLDRALVGLGNLIDRSLAEVRMTAGMPLQHRLFSLADFIAEVKLSASLEAQIKGCVLTVSVVDPLLAVDADRDLLLSALGNLLQNAFKFTHAHSEVTLNAYAMADRILIDVEDHCGGLPPGDAEKMFLPFTQSGEDKSGLGLGLSISRRSVEANDGILSVRNIPGTGCVFTIDLPRHSLPIASSAAGMASEGVVAID</sequence>
<dbReference type="InterPro" id="IPR004358">
    <property type="entry name" value="Sig_transdc_His_kin-like_C"/>
</dbReference>
<evidence type="ECO:0000256" key="3">
    <source>
        <dbReference type="ARBA" id="ARBA00022553"/>
    </source>
</evidence>
<proteinExistence type="predicted"/>
<protein>
    <recommendedName>
        <fullName evidence="2">histidine kinase</fullName>
        <ecNumber evidence="2">2.7.13.3</ecNumber>
    </recommendedName>
</protein>
<dbReference type="InterPro" id="IPR005467">
    <property type="entry name" value="His_kinase_dom"/>
</dbReference>
<keyword evidence="5" id="KW-0808">Transferase</keyword>
<dbReference type="Gene3D" id="3.30.565.10">
    <property type="entry name" value="Histidine kinase-like ATPase, C-terminal domain"/>
    <property type="match status" value="1"/>
</dbReference>
<dbReference type="Proteomes" id="UP001431217">
    <property type="component" value="Unassembled WGS sequence"/>
</dbReference>
<keyword evidence="3" id="KW-0597">Phosphoprotein</keyword>
<evidence type="ECO:0000259" key="4">
    <source>
        <dbReference type="PROSITE" id="PS50109"/>
    </source>
</evidence>
<dbReference type="InterPro" id="IPR036890">
    <property type="entry name" value="HATPase_C_sf"/>
</dbReference>
<gene>
    <name evidence="5" type="ORF">M2650_05810</name>
</gene>
<dbReference type="PROSITE" id="PS50109">
    <property type="entry name" value="HIS_KIN"/>
    <property type="match status" value="1"/>
</dbReference>
<evidence type="ECO:0000313" key="5">
    <source>
        <dbReference type="EMBL" id="MCL1634147.1"/>
    </source>
</evidence>
<name>A0ABT0MGZ8_9GAMM</name>
<keyword evidence="6" id="KW-1185">Reference proteome</keyword>
<dbReference type="PANTHER" id="PTHR43547">
    <property type="entry name" value="TWO-COMPONENT HISTIDINE KINASE"/>
    <property type="match status" value="1"/>
</dbReference>
<feature type="domain" description="Histidine kinase" evidence="4">
    <location>
        <begin position="165"/>
        <end position="375"/>
    </location>
</feature>
<keyword evidence="5" id="KW-0418">Kinase</keyword>
<dbReference type="EC" id="2.7.13.3" evidence="2"/>
<dbReference type="Pfam" id="PF02518">
    <property type="entry name" value="HATPase_c"/>
    <property type="match status" value="1"/>
</dbReference>
<comment type="caution">
    <text evidence="5">The sequence shown here is derived from an EMBL/GenBank/DDBJ whole genome shotgun (WGS) entry which is preliminary data.</text>
</comment>
<dbReference type="PRINTS" id="PR00344">
    <property type="entry name" value="BCTRLSENSOR"/>
</dbReference>